<dbReference type="PANTHER" id="PTHR34227">
    <property type="entry name" value="CHAPERONE PROTEIN YCDY"/>
    <property type="match status" value="1"/>
</dbReference>
<dbReference type="SUPFAM" id="SSF89155">
    <property type="entry name" value="TorD-like"/>
    <property type="match status" value="1"/>
</dbReference>
<dbReference type="InterPro" id="IPR036411">
    <property type="entry name" value="TorD-like_sf"/>
</dbReference>
<gene>
    <name evidence="2" type="ORF">C1872_08475</name>
</gene>
<dbReference type="NCBIfam" id="NF008632">
    <property type="entry name" value="PRK11621.1"/>
    <property type="match status" value="1"/>
</dbReference>
<proteinExistence type="predicted"/>
<dbReference type="InterPro" id="IPR026269">
    <property type="entry name" value="DmsD-type"/>
</dbReference>
<dbReference type="InterPro" id="IPR050289">
    <property type="entry name" value="TorD/DmsD_chaperones"/>
</dbReference>
<evidence type="ECO:0000313" key="2">
    <source>
        <dbReference type="EMBL" id="RDB79503.1"/>
    </source>
</evidence>
<dbReference type="PIRSF" id="PIRSF004690">
    <property type="entry name" value="DmsD"/>
    <property type="match status" value="1"/>
</dbReference>
<dbReference type="InterPro" id="IPR020945">
    <property type="entry name" value="DMSO/NO3_reduct_chaperone"/>
</dbReference>
<keyword evidence="1" id="KW-0143">Chaperone</keyword>
<dbReference type="EMBL" id="PPTX01000011">
    <property type="protein sequence ID" value="RDB79503.1"/>
    <property type="molecule type" value="Genomic_DNA"/>
</dbReference>
<dbReference type="Gene3D" id="1.10.3480.10">
    <property type="entry name" value="TorD-like"/>
    <property type="match status" value="1"/>
</dbReference>
<evidence type="ECO:0000256" key="1">
    <source>
        <dbReference type="ARBA" id="ARBA00023186"/>
    </source>
</evidence>
<sequence length="197" mass="21709">MNAPAENVAPCALLLGTILLDKPSSSTVMPLLEGLASMDLPAEWPYGDEATLERISQQLRRALKTAPADLDRDYHRLLVGPGKLAAPPWGSVYLDSESVLFGDSCIALGRWMRARGIELHEGESREPVDHIGRMLVLLSWLCDNQPDQVIPFMEEHLMTWAPRYFAQLEPAAAGTLYEPLGHLASLTLEGVPLLRQS</sequence>
<evidence type="ECO:0000313" key="3">
    <source>
        <dbReference type="Proteomes" id="UP000253752"/>
    </source>
</evidence>
<dbReference type="Proteomes" id="UP000253752">
    <property type="component" value="Unassembled WGS sequence"/>
</dbReference>
<dbReference type="AlphaFoldDB" id="A0A369MR40"/>
<reference evidence="2 3" key="1">
    <citation type="journal article" date="2018" name="Elife">
        <title>Discovery and characterization of a prevalent human gut bacterial enzyme sufficient for the inactivation of a family of plant toxins.</title>
        <authorList>
            <person name="Koppel N."/>
            <person name="Bisanz J.E."/>
            <person name="Pandelia M.E."/>
            <person name="Turnbaugh P.J."/>
            <person name="Balskus E.P."/>
        </authorList>
    </citation>
    <scope>NUCLEOTIDE SEQUENCE [LARGE SCALE GENOMIC DNA]</scope>
    <source>
        <strain evidence="2 3">MR1 #12</strain>
    </source>
</reference>
<comment type="caution">
    <text evidence="2">The sequence shown here is derived from an EMBL/GenBank/DDBJ whole genome shotgun (WGS) entry which is preliminary data.</text>
</comment>
<dbReference type="PANTHER" id="PTHR34227:SF13">
    <property type="entry name" value="TAT PROOFREADING CHAPERONE DMSD-RELATED"/>
    <property type="match status" value="1"/>
</dbReference>
<accession>A0A369MR40</accession>
<protein>
    <submittedName>
        <fullName evidence="2">Tat proofreading chaperone DmsD</fullName>
    </submittedName>
</protein>
<dbReference type="RefSeq" id="WP_114516449.1">
    <property type="nucleotide sequence ID" value="NZ_CP089334.1"/>
</dbReference>
<name>A0A369MR40_EGGLN</name>
<organism evidence="2 3">
    <name type="scientific">Eggerthella lenta</name>
    <name type="common">Eubacterium lentum</name>
    <dbReference type="NCBI Taxonomy" id="84112"/>
    <lineage>
        <taxon>Bacteria</taxon>
        <taxon>Bacillati</taxon>
        <taxon>Actinomycetota</taxon>
        <taxon>Coriobacteriia</taxon>
        <taxon>Eggerthellales</taxon>
        <taxon>Eggerthellaceae</taxon>
        <taxon>Eggerthella</taxon>
    </lineage>
</organism>
<dbReference type="Pfam" id="PF02613">
    <property type="entry name" value="Nitrate_red_del"/>
    <property type="match status" value="1"/>
</dbReference>